<protein>
    <submittedName>
        <fullName evidence="1">Uncharacterized protein</fullName>
    </submittedName>
</protein>
<dbReference type="Proteomes" id="UP000799092">
    <property type="component" value="Unassembled WGS sequence"/>
</dbReference>
<evidence type="ECO:0000313" key="1">
    <source>
        <dbReference type="EMBL" id="MRH45031.1"/>
    </source>
</evidence>
<proteinExistence type="predicted"/>
<sequence>MAQQFLSVEEFNQLLQEWNGEKIKISKHELEDDDSTMMELNSFSFSRDTRRIDDYEPLHALHLKGPGEIQTDENELQPLPSSYYEIPLEDSTLYQYDETKFSLITDRGTYTIEIAPDT</sequence>
<gene>
    <name evidence="1" type="ORF">GH741_20520</name>
</gene>
<dbReference type="RefSeq" id="WP_153738628.1">
    <property type="nucleotide sequence ID" value="NZ_WJNG01000023.1"/>
</dbReference>
<reference evidence="1" key="1">
    <citation type="submission" date="2019-11" db="EMBL/GenBank/DDBJ databases">
        <authorList>
            <person name="Li J."/>
        </authorList>
    </citation>
    <scope>NUCLEOTIDE SEQUENCE</scope>
    <source>
        <strain evidence="1">B6B</strain>
    </source>
</reference>
<evidence type="ECO:0000313" key="2">
    <source>
        <dbReference type="Proteomes" id="UP000799092"/>
    </source>
</evidence>
<dbReference type="AlphaFoldDB" id="A0A6A8DMJ6"/>
<dbReference type="InterPro" id="IPR058926">
    <property type="entry name" value="YmzB-like"/>
</dbReference>
<dbReference type="OrthoDB" id="2705224at2"/>
<organism evidence="1 2">
    <name type="scientific">Aquibacillus halophilus</name>
    <dbReference type="NCBI Taxonomy" id="930132"/>
    <lineage>
        <taxon>Bacteria</taxon>
        <taxon>Bacillati</taxon>
        <taxon>Bacillota</taxon>
        <taxon>Bacilli</taxon>
        <taxon>Bacillales</taxon>
        <taxon>Bacillaceae</taxon>
        <taxon>Aquibacillus</taxon>
    </lineage>
</organism>
<comment type="caution">
    <text evidence="1">The sequence shown here is derived from an EMBL/GenBank/DDBJ whole genome shotgun (WGS) entry which is preliminary data.</text>
</comment>
<dbReference type="Pfam" id="PF25846">
    <property type="entry name" value="YmzB"/>
    <property type="match status" value="1"/>
</dbReference>
<keyword evidence="2" id="KW-1185">Reference proteome</keyword>
<dbReference type="EMBL" id="WJNG01000023">
    <property type="protein sequence ID" value="MRH45031.1"/>
    <property type="molecule type" value="Genomic_DNA"/>
</dbReference>
<accession>A0A6A8DMJ6</accession>
<name>A0A6A8DMJ6_9BACI</name>